<dbReference type="Gene3D" id="3.30.40.10">
    <property type="entry name" value="Zinc/RING finger domain, C3HC4 (zinc finger)"/>
    <property type="match status" value="1"/>
</dbReference>
<accession>A0A6I9QUA1</accession>
<feature type="region of interest" description="Disordered" evidence="3">
    <location>
        <begin position="1"/>
        <end position="21"/>
    </location>
</feature>
<evidence type="ECO:0000256" key="2">
    <source>
        <dbReference type="SAM" id="Coils"/>
    </source>
</evidence>
<sequence>MTPSTTKPQGSGVETEKRKGGGVLLCKLQQASLPADLSSVDPVPVVPERARWRQEVKMKDEALSLSNSERTKQEKIETSAKSHENASIVKEENDLQKYKNDIRRLEQQTLQLRLMIDSSKFATLKWGMNKSYASCLSDGRKSSNAYYLTKVISQDLGSDDIQPERECVMCLAEEMSVIFLPCAHQVVCTKCNELHEKQGMKDCPSCRTSIQRRISVRSADS</sequence>
<dbReference type="SUPFAM" id="SSF57850">
    <property type="entry name" value="RING/U-box"/>
    <property type="match status" value="1"/>
</dbReference>
<keyword evidence="2" id="KW-0175">Coiled coil</keyword>
<name>A0A6I9QUA1_ELAGV</name>
<dbReference type="PANTHER" id="PTHR46405">
    <property type="entry name" value="OS05G0141500 PROTEIN"/>
    <property type="match status" value="1"/>
</dbReference>
<dbReference type="Proteomes" id="UP000504607">
    <property type="component" value="Chromosome 2"/>
</dbReference>
<evidence type="ECO:0000313" key="5">
    <source>
        <dbReference type="Proteomes" id="UP000504607"/>
    </source>
</evidence>
<dbReference type="CDD" id="cd23128">
    <property type="entry name" value="RING-HC_MIP1-like"/>
    <property type="match status" value="1"/>
</dbReference>
<evidence type="ECO:0000313" key="6">
    <source>
        <dbReference type="RefSeq" id="XP_010914338.2"/>
    </source>
</evidence>
<dbReference type="PROSITE" id="PS50089">
    <property type="entry name" value="ZF_RING_2"/>
    <property type="match status" value="1"/>
</dbReference>
<keyword evidence="5" id="KW-1185">Reference proteome</keyword>
<feature type="domain" description="RING-type" evidence="4">
    <location>
        <begin position="167"/>
        <end position="207"/>
    </location>
</feature>
<keyword evidence="1" id="KW-0479">Metal-binding</keyword>
<evidence type="ECO:0000259" key="4">
    <source>
        <dbReference type="PROSITE" id="PS50089"/>
    </source>
</evidence>
<dbReference type="RefSeq" id="XP_010914338.2">
    <property type="nucleotide sequence ID" value="XM_010916036.3"/>
</dbReference>
<keyword evidence="1" id="KW-0863">Zinc-finger</keyword>
<evidence type="ECO:0000256" key="1">
    <source>
        <dbReference type="PROSITE-ProRule" id="PRU00175"/>
    </source>
</evidence>
<reference evidence="6" key="1">
    <citation type="submission" date="2025-08" db="UniProtKB">
        <authorList>
            <consortium name="RefSeq"/>
        </authorList>
    </citation>
    <scope>IDENTIFICATION</scope>
</reference>
<dbReference type="InParanoid" id="A0A6I9QUA1"/>
<dbReference type="AlphaFoldDB" id="A0A6I9QUA1"/>
<protein>
    <submittedName>
        <fullName evidence="6">E3 ubiquitin-protein ligase RF298</fullName>
    </submittedName>
</protein>
<dbReference type="GO" id="GO:0008270">
    <property type="term" value="F:zinc ion binding"/>
    <property type="evidence" value="ECO:0007669"/>
    <property type="project" value="UniProtKB-KW"/>
</dbReference>
<dbReference type="InterPro" id="IPR046934">
    <property type="entry name" value="PIR2-like"/>
</dbReference>
<dbReference type="OrthoDB" id="1711136at2759"/>
<feature type="region of interest" description="Disordered" evidence="3">
    <location>
        <begin position="61"/>
        <end position="84"/>
    </location>
</feature>
<keyword evidence="1" id="KW-0862">Zinc</keyword>
<feature type="compositionally biased region" description="Basic and acidic residues" evidence="3">
    <location>
        <begin position="69"/>
        <end position="84"/>
    </location>
</feature>
<dbReference type="InterPro" id="IPR001841">
    <property type="entry name" value="Znf_RING"/>
</dbReference>
<dbReference type="InterPro" id="IPR013083">
    <property type="entry name" value="Znf_RING/FYVE/PHD"/>
</dbReference>
<dbReference type="Pfam" id="PF13920">
    <property type="entry name" value="zf-C3HC4_3"/>
    <property type="match status" value="1"/>
</dbReference>
<proteinExistence type="predicted"/>
<organism evidence="5 6">
    <name type="scientific">Elaeis guineensis var. tenera</name>
    <name type="common">Oil palm</name>
    <dbReference type="NCBI Taxonomy" id="51953"/>
    <lineage>
        <taxon>Eukaryota</taxon>
        <taxon>Viridiplantae</taxon>
        <taxon>Streptophyta</taxon>
        <taxon>Embryophyta</taxon>
        <taxon>Tracheophyta</taxon>
        <taxon>Spermatophyta</taxon>
        <taxon>Magnoliopsida</taxon>
        <taxon>Liliopsida</taxon>
        <taxon>Arecaceae</taxon>
        <taxon>Arecoideae</taxon>
        <taxon>Cocoseae</taxon>
        <taxon>Elaeidinae</taxon>
        <taxon>Elaeis</taxon>
    </lineage>
</organism>
<dbReference type="PANTHER" id="PTHR46405:SF2">
    <property type="entry name" value="OS05G0141500 PROTEIN"/>
    <property type="match status" value="1"/>
</dbReference>
<evidence type="ECO:0000256" key="3">
    <source>
        <dbReference type="SAM" id="MobiDB-lite"/>
    </source>
</evidence>
<feature type="coiled-coil region" evidence="2">
    <location>
        <begin position="88"/>
        <end position="115"/>
    </location>
</feature>
<gene>
    <name evidence="6" type="primary">LOC105039771</name>
</gene>